<accession>A0A918FA84</accession>
<feature type="chain" id="PRO_5037939324" description="DUF4412 domain-containing protein" evidence="1">
    <location>
        <begin position="27"/>
        <end position="216"/>
    </location>
</feature>
<keyword evidence="1" id="KW-0732">Signal</keyword>
<dbReference type="RefSeq" id="WP_189092235.1">
    <property type="nucleotide sequence ID" value="NZ_BMQL01000032.1"/>
</dbReference>
<dbReference type="EMBL" id="BMQL01000032">
    <property type="protein sequence ID" value="GGR23936.1"/>
    <property type="molecule type" value="Genomic_DNA"/>
</dbReference>
<sequence>MQPPFASKAGRAGSLLALALMGSSLAAAPLPTWESVFGDTRPAVHLSATYPDTQGKTQVLEFWRDASGRVVRRTGQRAELRLTPAGDGEDVYQLRNLVNRTAFDVHRVNLVQVGIFTDRWSVQHLLDRPAGAYTLSDLKRQTKTAAGECAWWRVKLASGKMTEVCWSSTLGLPLQLVSGGRTVLKVNSVQPLKGLPSATLPSGWQEYNADEDLAPD</sequence>
<evidence type="ECO:0000256" key="1">
    <source>
        <dbReference type="SAM" id="SignalP"/>
    </source>
</evidence>
<keyword evidence="3" id="KW-1185">Reference proteome</keyword>
<reference evidence="2" key="2">
    <citation type="submission" date="2020-09" db="EMBL/GenBank/DDBJ databases">
        <authorList>
            <person name="Sun Q."/>
            <person name="Ohkuma M."/>
        </authorList>
    </citation>
    <scope>NUCLEOTIDE SEQUENCE</scope>
    <source>
        <strain evidence="2">JCM 31311</strain>
    </source>
</reference>
<dbReference type="Proteomes" id="UP000603865">
    <property type="component" value="Unassembled WGS sequence"/>
</dbReference>
<evidence type="ECO:0000313" key="2">
    <source>
        <dbReference type="EMBL" id="GGR23936.1"/>
    </source>
</evidence>
<feature type="signal peptide" evidence="1">
    <location>
        <begin position="1"/>
        <end position="26"/>
    </location>
</feature>
<reference evidence="2" key="1">
    <citation type="journal article" date="2014" name="Int. J. Syst. Evol. Microbiol.">
        <title>Complete genome sequence of Corynebacterium casei LMG S-19264T (=DSM 44701T), isolated from a smear-ripened cheese.</title>
        <authorList>
            <consortium name="US DOE Joint Genome Institute (JGI-PGF)"/>
            <person name="Walter F."/>
            <person name="Albersmeier A."/>
            <person name="Kalinowski J."/>
            <person name="Ruckert C."/>
        </authorList>
    </citation>
    <scope>NUCLEOTIDE SEQUENCE</scope>
    <source>
        <strain evidence="2">JCM 31311</strain>
    </source>
</reference>
<organism evidence="2 3">
    <name type="scientific">Deinococcus ruber</name>
    <dbReference type="NCBI Taxonomy" id="1848197"/>
    <lineage>
        <taxon>Bacteria</taxon>
        <taxon>Thermotogati</taxon>
        <taxon>Deinococcota</taxon>
        <taxon>Deinococci</taxon>
        <taxon>Deinococcales</taxon>
        <taxon>Deinococcaceae</taxon>
        <taxon>Deinococcus</taxon>
    </lineage>
</organism>
<evidence type="ECO:0008006" key="4">
    <source>
        <dbReference type="Google" id="ProtNLM"/>
    </source>
</evidence>
<comment type="caution">
    <text evidence="2">The sequence shown here is derived from an EMBL/GenBank/DDBJ whole genome shotgun (WGS) entry which is preliminary data.</text>
</comment>
<protein>
    <recommendedName>
        <fullName evidence="4">DUF4412 domain-containing protein</fullName>
    </recommendedName>
</protein>
<gene>
    <name evidence="2" type="ORF">GCM10008957_39670</name>
</gene>
<name>A0A918FA84_9DEIO</name>
<evidence type="ECO:0000313" key="3">
    <source>
        <dbReference type="Proteomes" id="UP000603865"/>
    </source>
</evidence>
<dbReference type="AlphaFoldDB" id="A0A918FA84"/>
<proteinExistence type="predicted"/>